<accession>A0A1M5V0V0</accession>
<dbReference type="GO" id="GO:0016787">
    <property type="term" value="F:hydrolase activity"/>
    <property type="evidence" value="ECO:0007669"/>
    <property type="project" value="UniProtKB-KW"/>
</dbReference>
<gene>
    <name evidence="2" type="ORF">SAMN05444169_8804</name>
</gene>
<dbReference type="InterPro" id="IPR000073">
    <property type="entry name" value="AB_hydrolase_1"/>
</dbReference>
<dbReference type="Gene3D" id="3.40.50.1820">
    <property type="entry name" value="alpha/beta hydrolase"/>
    <property type="match status" value="1"/>
</dbReference>
<dbReference type="EMBL" id="LT670818">
    <property type="protein sequence ID" value="SHH68764.1"/>
    <property type="molecule type" value="Genomic_DNA"/>
</dbReference>
<dbReference type="SUPFAM" id="SSF53474">
    <property type="entry name" value="alpha/beta-Hydrolases"/>
    <property type="match status" value="1"/>
</dbReference>
<dbReference type="AlphaFoldDB" id="A0A1M5V0V0"/>
<evidence type="ECO:0000313" key="3">
    <source>
        <dbReference type="Proteomes" id="UP000190675"/>
    </source>
</evidence>
<feature type="domain" description="AB hydrolase-1" evidence="1">
    <location>
        <begin position="73"/>
        <end position="310"/>
    </location>
</feature>
<evidence type="ECO:0000259" key="1">
    <source>
        <dbReference type="Pfam" id="PF00561"/>
    </source>
</evidence>
<organism evidence="2 3">
    <name type="scientific">Bradyrhizobium erythrophlei</name>
    <dbReference type="NCBI Taxonomy" id="1437360"/>
    <lineage>
        <taxon>Bacteria</taxon>
        <taxon>Pseudomonadati</taxon>
        <taxon>Pseudomonadota</taxon>
        <taxon>Alphaproteobacteria</taxon>
        <taxon>Hyphomicrobiales</taxon>
        <taxon>Nitrobacteraceae</taxon>
        <taxon>Bradyrhizobium</taxon>
    </lineage>
</organism>
<sequence>MDGSMTDFSVAPRLDGREQHFRIPGPRDGLSLFLRFLPAEKTRFRRRRSVLYVHGATFPSALSIAHRFDGKSWRDALDEAGFDVWGLDFYGFGHSDRYPEMDQPAAVNPALCVAEDAALQLEAAIRFILAHQDLEQLSLISHSWGSMPAGLFAGKYSALIDRWVLFAPIGRRGPRRYEAPASFPAWRIVTAQDQWNRFVEDVPARVSPVLSRAHFEEWAERYLDSDPQSRSRDPAGVKTPLGPFSEIIKAWHGHLAYDPALVRAPVAIIRGEWDGLMLDDDAKWLFDAFTQSPEKRDIKIGRGTHLLHLEAMRPALWQESINFLLGGDASPAPA</sequence>
<evidence type="ECO:0000313" key="2">
    <source>
        <dbReference type="EMBL" id="SHH68764.1"/>
    </source>
</evidence>
<dbReference type="InterPro" id="IPR029058">
    <property type="entry name" value="AB_hydrolase_fold"/>
</dbReference>
<name>A0A1M5V0V0_9BRAD</name>
<dbReference type="Pfam" id="PF00561">
    <property type="entry name" value="Abhydrolase_1"/>
    <property type="match status" value="1"/>
</dbReference>
<protein>
    <submittedName>
        <fullName evidence="2">Lysophospholipase, alpha-beta hydrolase superfamily</fullName>
    </submittedName>
</protein>
<keyword evidence="2" id="KW-0378">Hydrolase</keyword>
<dbReference type="Proteomes" id="UP000190675">
    <property type="component" value="Chromosome I"/>
</dbReference>
<proteinExistence type="predicted"/>
<reference evidence="2 3" key="1">
    <citation type="submission" date="2016-11" db="EMBL/GenBank/DDBJ databases">
        <authorList>
            <person name="Jaros S."/>
            <person name="Januszkiewicz K."/>
            <person name="Wedrychowicz H."/>
        </authorList>
    </citation>
    <scope>NUCLEOTIDE SEQUENCE [LARGE SCALE GENOMIC DNA]</scope>
    <source>
        <strain evidence="2 3">GAS242</strain>
    </source>
</reference>
<dbReference type="OrthoDB" id="5492442at2"/>